<name>A0A4P6JTP7_KTERU</name>
<keyword evidence="2" id="KW-1185">Reference proteome</keyword>
<dbReference type="Proteomes" id="UP000290365">
    <property type="component" value="Chromosome"/>
</dbReference>
<accession>A0A4P6JTP7</accession>
<dbReference type="AlphaFoldDB" id="A0A4P6JTP7"/>
<gene>
    <name evidence="1" type="ORF">EPA93_22740</name>
</gene>
<proteinExistence type="predicted"/>
<sequence>MSKILDIWGSLLNEQALLLLQSAEDIANTQGIETNILHIWFVALTNSKLAIRGQIVNNLNIDSLRQLIEDVQDKMRKEIFYLGLEMYQLACLDLAQREHIQISAVLILSQILEKSYTVEQLMLAHQVPTLELRKLLAANIEAGKTYSSTSKGYTQSTINQEDHADIMHLVADISATAARLDAARLEYIDSALYSVTLNTLLGHLERQMQDKIIIIIGQNGSVINVLDLLLAYHLELTTRQQEVNVSLERLKGYKLWRISLNHLRDLYNRKRYLYPARVLDYLKNESIKAHAVLLIIGLETCTKRNAQDRKLKEQLARPQGANIIGCYFYYEKHPDRNEWLLSLDNAILAEPEKLNDKDKLQPLLKKYLYPCWERQGYILDDDAMDSLFILEPGIWIDKQRKTFPYLAIDLIEDCIFTFGRGEQQICNLVGDARIALRNLLTQEALHTDEDTRIKFTAALEAATARIEGLWTSPAPQQRGGKKVITQAMLEAQLFCRNNSEFHFPGLFPWSDLSNEK</sequence>
<evidence type="ECO:0000313" key="2">
    <source>
        <dbReference type="Proteomes" id="UP000290365"/>
    </source>
</evidence>
<reference evidence="1 2" key="1">
    <citation type="submission" date="2019-01" db="EMBL/GenBank/DDBJ databases">
        <title>Ktedonosporobacter rubrisoli SCAWS-G2.</title>
        <authorList>
            <person name="Huang Y."/>
            <person name="Yan B."/>
        </authorList>
    </citation>
    <scope>NUCLEOTIDE SEQUENCE [LARGE SCALE GENOMIC DNA]</scope>
    <source>
        <strain evidence="1 2">SCAWS-G2</strain>
    </source>
</reference>
<dbReference type="EMBL" id="CP035758">
    <property type="protein sequence ID" value="QBD78652.1"/>
    <property type="molecule type" value="Genomic_DNA"/>
</dbReference>
<evidence type="ECO:0000313" key="1">
    <source>
        <dbReference type="EMBL" id="QBD78652.1"/>
    </source>
</evidence>
<organism evidence="1 2">
    <name type="scientific">Ktedonosporobacter rubrisoli</name>
    <dbReference type="NCBI Taxonomy" id="2509675"/>
    <lineage>
        <taxon>Bacteria</taxon>
        <taxon>Bacillati</taxon>
        <taxon>Chloroflexota</taxon>
        <taxon>Ktedonobacteria</taxon>
        <taxon>Ktedonobacterales</taxon>
        <taxon>Ktedonosporobacteraceae</taxon>
        <taxon>Ktedonosporobacter</taxon>
    </lineage>
</organism>
<protein>
    <submittedName>
        <fullName evidence="1">Uncharacterized protein</fullName>
    </submittedName>
</protein>
<dbReference type="KEGG" id="kbs:EPA93_22740"/>
<dbReference type="RefSeq" id="WP_129889705.1">
    <property type="nucleotide sequence ID" value="NZ_CP035758.1"/>
</dbReference>